<organism evidence="1 2">
    <name type="scientific">Methanococcus maripaludis</name>
    <name type="common">Methanococcus deltae</name>
    <dbReference type="NCBI Taxonomy" id="39152"/>
    <lineage>
        <taxon>Archaea</taxon>
        <taxon>Methanobacteriati</taxon>
        <taxon>Methanobacteriota</taxon>
        <taxon>Methanomada group</taxon>
        <taxon>Methanococci</taxon>
        <taxon>Methanococcales</taxon>
        <taxon>Methanococcaceae</taxon>
        <taxon>Methanococcus</taxon>
    </lineage>
</organism>
<reference evidence="1 2" key="1">
    <citation type="submission" date="2020-08" db="EMBL/GenBank/DDBJ databases">
        <title>Genomic Encyclopedia of Type Strains, Phase IV (KMG-V): Genome sequencing to study the core and pangenomes of soil and plant-associated prokaryotes.</title>
        <authorList>
            <person name="Whitman W."/>
        </authorList>
    </citation>
    <scope>NUCLEOTIDE SEQUENCE [LARGE SCALE GENOMIC DNA]</scope>
    <source>
        <strain evidence="1 2">D1</strain>
    </source>
</reference>
<dbReference type="RefSeq" id="WP_260399160.1">
    <property type="nucleotide sequence ID" value="NZ_JACHED010000001.1"/>
</dbReference>
<protein>
    <submittedName>
        <fullName evidence="1">Uncharacterized protein</fullName>
    </submittedName>
</protein>
<dbReference type="AlphaFoldDB" id="A0A7J9S7C3"/>
<sequence>MNGTTSLKKLLKKVVTGFIITLTVSSSLGISGNASGAEDCLN</sequence>
<dbReference type="Proteomes" id="UP000590564">
    <property type="component" value="Unassembled WGS sequence"/>
</dbReference>
<dbReference type="EMBL" id="JACHED010000001">
    <property type="protein sequence ID" value="MBB6495987.1"/>
    <property type="molecule type" value="Genomic_DNA"/>
</dbReference>
<gene>
    <name evidence="1" type="ORF">HNP96_000008</name>
</gene>
<accession>A0A7J9S7C3</accession>
<evidence type="ECO:0000313" key="1">
    <source>
        <dbReference type="EMBL" id="MBB6495987.1"/>
    </source>
</evidence>
<comment type="caution">
    <text evidence="1">The sequence shown here is derived from an EMBL/GenBank/DDBJ whole genome shotgun (WGS) entry which is preliminary data.</text>
</comment>
<name>A0A7J9S7C3_METMI</name>
<evidence type="ECO:0000313" key="2">
    <source>
        <dbReference type="Proteomes" id="UP000590564"/>
    </source>
</evidence>
<proteinExistence type="predicted"/>